<evidence type="ECO:0000313" key="3">
    <source>
        <dbReference type="Proteomes" id="UP001589610"/>
    </source>
</evidence>
<name>A0ABV5TPF8_9ACTN</name>
<keyword evidence="3" id="KW-1185">Reference proteome</keyword>
<organism evidence="2 3">
    <name type="scientific">Streptosporangium vulgare</name>
    <dbReference type="NCBI Taxonomy" id="46190"/>
    <lineage>
        <taxon>Bacteria</taxon>
        <taxon>Bacillati</taxon>
        <taxon>Actinomycetota</taxon>
        <taxon>Actinomycetes</taxon>
        <taxon>Streptosporangiales</taxon>
        <taxon>Streptosporangiaceae</taxon>
        <taxon>Streptosporangium</taxon>
    </lineage>
</organism>
<accession>A0ABV5TPF8</accession>
<evidence type="ECO:0000256" key="1">
    <source>
        <dbReference type="SAM" id="Phobius"/>
    </source>
</evidence>
<feature type="transmembrane region" description="Helical" evidence="1">
    <location>
        <begin position="12"/>
        <end position="39"/>
    </location>
</feature>
<keyword evidence="1" id="KW-0472">Membrane</keyword>
<reference evidence="2 3" key="1">
    <citation type="submission" date="2024-09" db="EMBL/GenBank/DDBJ databases">
        <authorList>
            <person name="Sun Q."/>
            <person name="Mori K."/>
        </authorList>
    </citation>
    <scope>NUCLEOTIDE SEQUENCE [LARGE SCALE GENOMIC DNA]</scope>
    <source>
        <strain evidence="2 3">JCM 3028</strain>
    </source>
</reference>
<dbReference type="RefSeq" id="WP_344749834.1">
    <property type="nucleotide sequence ID" value="NZ_BAAAWW010000208.1"/>
</dbReference>
<gene>
    <name evidence="2" type="ORF">ACFFRH_36375</name>
</gene>
<evidence type="ECO:0000313" key="2">
    <source>
        <dbReference type="EMBL" id="MFB9680983.1"/>
    </source>
</evidence>
<keyword evidence="1" id="KW-0812">Transmembrane</keyword>
<dbReference type="EMBL" id="JBHMBS010000028">
    <property type="protein sequence ID" value="MFB9680983.1"/>
    <property type="molecule type" value="Genomic_DNA"/>
</dbReference>
<comment type="caution">
    <text evidence="2">The sequence shown here is derived from an EMBL/GenBank/DDBJ whole genome shotgun (WGS) entry which is preliminary data.</text>
</comment>
<dbReference type="Proteomes" id="UP001589610">
    <property type="component" value="Unassembled WGS sequence"/>
</dbReference>
<keyword evidence="1" id="KW-1133">Transmembrane helix</keyword>
<proteinExistence type="predicted"/>
<protein>
    <submittedName>
        <fullName evidence="2">Uncharacterized protein</fullName>
    </submittedName>
</protein>
<sequence length="44" mass="4820">MNQRENLRWARLTAAVQLALTAVMIAFLLAMIAFATLLMTAGPD</sequence>